<gene>
    <name evidence="6" type="primary">bamD</name>
    <name evidence="9" type="ORF">C8N35_109104</name>
</gene>
<comment type="subcellular location">
    <subcellularLocation>
        <location evidence="6">Cell outer membrane</location>
    </subcellularLocation>
</comment>
<feature type="domain" description="Outer membrane lipoprotein BamD-like" evidence="8">
    <location>
        <begin position="54"/>
        <end position="250"/>
    </location>
</feature>
<evidence type="ECO:0000259" key="8">
    <source>
        <dbReference type="Pfam" id="PF13525"/>
    </source>
</evidence>
<dbReference type="InterPro" id="IPR017689">
    <property type="entry name" value="BamD"/>
</dbReference>
<keyword evidence="10" id="KW-1185">Reference proteome</keyword>
<dbReference type="AlphaFoldDB" id="A0A2T5V4Z6"/>
<keyword evidence="3" id="KW-0564">Palmitate</keyword>
<keyword evidence="1 6" id="KW-0732">Signal</keyword>
<comment type="similarity">
    <text evidence="6">Belongs to the BamD family.</text>
</comment>
<dbReference type="PANTHER" id="PTHR37423">
    <property type="entry name" value="SOLUBLE LYTIC MUREIN TRANSGLYCOSYLASE-RELATED"/>
    <property type="match status" value="1"/>
</dbReference>
<evidence type="ECO:0000256" key="3">
    <source>
        <dbReference type="ARBA" id="ARBA00023139"/>
    </source>
</evidence>
<dbReference type="GO" id="GO:1990063">
    <property type="term" value="C:Bam protein complex"/>
    <property type="evidence" value="ECO:0007669"/>
    <property type="project" value="TreeGrafter"/>
</dbReference>
<keyword evidence="5" id="KW-0449">Lipoprotein</keyword>
<evidence type="ECO:0000256" key="7">
    <source>
        <dbReference type="PROSITE-ProRule" id="PRU00339"/>
    </source>
</evidence>
<reference evidence="9 10" key="1">
    <citation type="submission" date="2018-04" db="EMBL/GenBank/DDBJ databases">
        <title>Genomic Encyclopedia of Archaeal and Bacterial Type Strains, Phase II (KMG-II): from individual species to whole genera.</title>
        <authorList>
            <person name="Goeker M."/>
        </authorList>
    </citation>
    <scope>NUCLEOTIDE SEQUENCE [LARGE SCALE GENOMIC DNA]</scope>
    <source>
        <strain evidence="9 10">DSM 23382</strain>
    </source>
</reference>
<comment type="subunit">
    <text evidence="6">Part of the Bam complex.</text>
</comment>
<evidence type="ECO:0000256" key="1">
    <source>
        <dbReference type="ARBA" id="ARBA00022729"/>
    </source>
</evidence>
<proteinExistence type="inferred from homology"/>
<evidence type="ECO:0000256" key="4">
    <source>
        <dbReference type="ARBA" id="ARBA00023237"/>
    </source>
</evidence>
<dbReference type="EMBL" id="QAYG01000009">
    <property type="protein sequence ID" value="PTW58800.1"/>
    <property type="molecule type" value="Genomic_DNA"/>
</dbReference>
<sequence length="295" mass="33158">MLRRVIVSSGPELGAAARGVMNRSRALVRVLPLVAVLALTACASKKPDDLAMDDTPADQLYNEGLAFRAAGDLKQATAKFEEVDRLHPYSEYARKSLINLAYTNYSRGKYAEAITAARRFATLYPGSPDAAYALYIMGNSYYRQMPDVTRDQQVTAKALGAMRELVRVYPDSEYAADARKKIRITTDQLAGKEMETGRYYLTRHNYVAAINRFRYVVENYQETRHIEEALARLTEAYYALGVIDEAKTAAAVLGHNYPESQWYKDSYTLLKKGGYEPSANPRSWISKAFESIKVL</sequence>
<evidence type="ECO:0000256" key="2">
    <source>
        <dbReference type="ARBA" id="ARBA00023136"/>
    </source>
</evidence>
<dbReference type="CDD" id="cd15830">
    <property type="entry name" value="BamD"/>
    <property type="match status" value="1"/>
</dbReference>
<feature type="repeat" description="TPR" evidence="7">
    <location>
        <begin position="57"/>
        <end position="90"/>
    </location>
</feature>
<evidence type="ECO:0000313" key="10">
    <source>
        <dbReference type="Proteomes" id="UP000244081"/>
    </source>
</evidence>
<dbReference type="PROSITE" id="PS50005">
    <property type="entry name" value="TPR"/>
    <property type="match status" value="1"/>
</dbReference>
<dbReference type="GO" id="GO:0043165">
    <property type="term" value="P:Gram-negative-bacterium-type cell outer membrane assembly"/>
    <property type="evidence" value="ECO:0007669"/>
    <property type="project" value="UniProtKB-UniRule"/>
</dbReference>
<dbReference type="HAMAP" id="MF_00922">
    <property type="entry name" value="OM_assembly_BamD"/>
    <property type="match status" value="1"/>
</dbReference>
<keyword evidence="2 6" id="KW-0472">Membrane</keyword>
<comment type="function">
    <text evidence="6">Part of the outer membrane protein assembly complex, which is involved in assembly and insertion of beta-barrel proteins into the outer membrane.</text>
</comment>
<dbReference type="GO" id="GO:0051205">
    <property type="term" value="P:protein insertion into membrane"/>
    <property type="evidence" value="ECO:0007669"/>
    <property type="project" value="UniProtKB-UniRule"/>
</dbReference>
<dbReference type="PANTHER" id="PTHR37423:SF1">
    <property type="entry name" value="OUTER MEMBRANE PROTEIN ASSEMBLY FACTOR BAMD"/>
    <property type="match status" value="1"/>
</dbReference>
<evidence type="ECO:0000313" key="9">
    <source>
        <dbReference type="EMBL" id="PTW58800.1"/>
    </source>
</evidence>
<comment type="caution">
    <text evidence="9">The sequence shown here is derived from an EMBL/GenBank/DDBJ whole genome shotgun (WGS) entry which is preliminary data.</text>
</comment>
<name>A0A2T5V4Z6_9HYPH</name>
<dbReference type="Pfam" id="PF13525">
    <property type="entry name" value="YfiO"/>
    <property type="match status" value="1"/>
</dbReference>
<dbReference type="InterPro" id="IPR039565">
    <property type="entry name" value="BamD-like"/>
</dbReference>
<keyword evidence="4 6" id="KW-0998">Cell outer membrane</keyword>
<organism evidence="9 10">
    <name type="scientific">Breoghania corrubedonensis</name>
    <dbReference type="NCBI Taxonomy" id="665038"/>
    <lineage>
        <taxon>Bacteria</taxon>
        <taxon>Pseudomonadati</taxon>
        <taxon>Pseudomonadota</taxon>
        <taxon>Alphaproteobacteria</taxon>
        <taxon>Hyphomicrobiales</taxon>
        <taxon>Stappiaceae</taxon>
        <taxon>Breoghania</taxon>
    </lineage>
</organism>
<keyword evidence="7" id="KW-0802">TPR repeat</keyword>
<dbReference type="SUPFAM" id="SSF48452">
    <property type="entry name" value="TPR-like"/>
    <property type="match status" value="1"/>
</dbReference>
<dbReference type="InterPro" id="IPR011990">
    <property type="entry name" value="TPR-like_helical_dom_sf"/>
</dbReference>
<protein>
    <recommendedName>
        <fullName evidence="6">Outer membrane protein assembly factor BamD</fullName>
    </recommendedName>
</protein>
<accession>A0A2T5V4Z6</accession>
<dbReference type="NCBIfam" id="TIGR03302">
    <property type="entry name" value="OM_YfiO"/>
    <property type="match status" value="1"/>
</dbReference>
<dbReference type="Proteomes" id="UP000244081">
    <property type="component" value="Unassembled WGS sequence"/>
</dbReference>
<evidence type="ECO:0000256" key="5">
    <source>
        <dbReference type="ARBA" id="ARBA00023288"/>
    </source>
</evidence>
<evidence type="ECO:0000256" key="6">
    <source>
        <dbReference type="HAMAP-Rule" id="MF_00922"/>
    </source>
</evidence>
<dbReference type="Gene3D" id="1.25.40.10">
    <property type="entry name" value="Tetratricopeptide repeat domain"/>
    <property type="match status" value="1"/>
</dbReference>
<dbReference type="InterPro" id="IPR019734">
    <property type="entry name" value="TPR_rpt"/>
</dbReference>